<dbReference type="CDD" id="cd06145">
    <property type="entry name" value="REX1_like"/>
    <property type="match status" value="1"/>
</dbReference>
<feature type="compositionally biased region" description="Polar residues" evidence="8">
    <location>
        <begin position="326"/>
        <end position="343"/>
    </location>
</feature>
<dbReference type="InterPro" id="IPR012337">
    <property type="entry name" value="RNaseH-like_sf"/>
</dbReference>
<dbReference type="PANTHER" id="PTHR12801:SF115">
    <property type="entry name" value="FI18136P1-RELATED"/>
    <property type="match status" value="1"/>
</dbReference>
<keyword evidence="4" id="KW-0378">Hydrolase</keyword>
<reference evidence="10" key="1">
    <citation type="journal article" date="2020" name="Cell">
        <title>Large-Scale Comparative Analyses of Tick Genomes Elucidate Their Genetic Diversity and Vector Capacities.</title>
        <authorList>
            <consortium name="Tick Genome and Microbiome Consortium (TIGMIC)"/>
            <person name="Jia N."/>
            <person name="Wang J."/>
            <person name="Shi W."/>
            <person name="Du L."/>
            <person name="Sun Y."/>
            <person name="Zhan W."/>
            <person name="Jiang J.F."/>
            <person name="Wang Q."/>
            <person name="Zhang B."/>
            <person name="Ji P."/>
            <person name="Bell-Sakyi L."/>
            <person name="Cui X.M."/>
            <person name="Yuan T.T."/>
            <person name="Jiang B.G."/>
            <person name="Yang W.F."/>
            <person name="Lam T.T."/>
            <person name="Chang Q.C."/>
            <person name="Ding S.J."/>
            <person name="Wang X.J."/>
            <person name="Zhu J.G."/>
            <person name="Ruan X.D."/>
            <person name="Zhao L."/>
            <person name="Wei J.T."/>
            <person name="Ye R.Z."/>
            <person name="Que T.C."/>
            <person name="Du C.H."/>
            <person name="Zhou Y.H."/>
            <person name="Cheng J.X."/>
            <person name="Dai P.F."/>
            <person name="Guo W.B."/>
            <person name="Han X.H."/>
            <person name="Huang E.J."/>
            <person name="Li L.F."/>
            <person name="Wei W."/>
            <person name="Gao Y.C."/>
            <person name="Liu J.Z."/>
            <person name="Shao H.Z."/>
            <person name="Wang X."/>
            <person name="Wang C.C."/>
            <person name="Yang T.C."/>
            <person name="Huo Q.B."/>
            <person name="Li W."/>
            <person name="Chen H.Y."/>
            <person name="Chen S.E."/>
            <person name="Zhou L.G."/>
            <person name="Ni X.B."/>
            <person name="Tian J.H."/>
            <person name="Sheng Y."/>
            <person name="Liu T."/>
            <person name="Pan Y.S."/>
            <person name="Xia L.Y."/>
            <person name="Li J."/>
            <person name="Zhao F."/>
            <person name="Cao W.C."/>
        </authorList>
    </citation>
    <scope>NUCLEOTIDE SEQUENCE</scope>
    <source>
        <strain evidence="10">Rsan-2018</strain>
    </source>
</reference>
<evidence type="ECO:0000313" key="10">
    <source>
        <dbReference type="EMBL" id="KAH7955792.1"/>
    </source>
</evidence>
<evidence type="ECO:0000259" key="9">
    <source>
        <dbReference type="PROSITE" id="PS50158"/>
    </source>
</evidence>
<protein>
    <recommendedName>
        <fullName evidence="9">CCHC-type domain-containing protein</fullName>
    </recommendedName>
</protein>
<keyword evidence="7" id="KW-0863">Zinc-finger</keyword>
<dbReference type="GO" id="GO:0004527">
    <property type="term" value="F:exonuclease activity"/>
    <property type="evidence" value="ECO:0007669"/>
    <property type="project" value="UniProtKB-KW"/>
</dbReference>
<organism evidence="10 11">
    <name type="scientific">Rhipicephalus sanguineus</name>
    <name type="common">Brown dog tick</name>
    <name type="synonym">Ixodes sanguineus</name>
    <dbReference type="NCBI Taxonomy" id="34632"/>
    <lineage>
        <taxon>Eukaryota</taxon>
        <taxon>Metazoa</taxon>
        <taxon>Ecdysozoa</taxon>
        <taxon>Arthropoda</taxon>
        <taxon>Chelicerata</taxon>
        <taxon>Arachnida</taxon>
        <taxon>Acari</taxon>
        <taxon>Parasitiformes</taxon>
        <taxon>Ixodida</taxon>
        <taxon>Ixodoidea</taxon>
        <taxon>Ixodidae</taxon>
        <taxon>Rhipicephalinae</taxon>
        <taxon>Rhipicephalus</taxon>
        <taxon>Rhipicephalus</taxon>
    </lineage>
</organism>
<dbReference type="InterPro" id="IPR001878">
    <property type="entry name" value="Znf_CCHC"/>
</dbReference>
<keyword evidence="5" id="KW-0269">Exonuclease</keyword>
<dbReference type="InterPro" id="IPR015943">
    <property type="entry name" value="WD40/YVTN_repeat-like_dom_sf"/>
</dbReference>
<dbReference type="GO" id="GO:0008270">
    <property type="term" value="F:zinc ion binding"/>
    <property type="evidence" value="ECO:0007669"/>
    <property type="project" value="UniProtKB-KW"/>
</dbReference>
<feature type="compositionally biased region" description="Polar residues" evidence="8">
    <location>
        <begin position="568"/>
        <end position="593"/>
    </location>
</feature>
<evidence type="ECO:0000256" key="2">
    <source>
        <dbReference type="ARBA" id="ARBA00006357"/>
    </source>
</evidence>
<feature type="region of interest" description="Disordered" evidence="8">
    <location>
        <begin position="1"/>
        <end position="36"/>
    </location>
</feature>
<dbReference type="SUPFAM" id="SSF53098">
    <property type="entry name" value="Ribonuclease H-like"/>
    <property type="match status" value="1"/>
</dbReference>
<dbReference type="Gene3D" id="3.30.420.10">
    <property type="entry name" value="Ribonuclease H-like superfamily/Ribonuclease H"/>
    <property type="match status" value="1"/>
</dbReference>
<gene>
    <name evidence="10" type="ORF">HPB52_003885</name>
</gene>
<evidence type="ECO:0000256" key="6">
    <source>
        <dbReference type="ARBA" id="ARBA00023242"/>
    </source>
</evidence>
<dbReference type="VEuPathDB" id="VectorBase:RSAN_043403"/>
<dbReference type="GO" id="GO:0005634">
    <property type="term" value="C:nucleus"/>
    <property type="evidence" value="ECO:0007669"/>
    <property type="project" value="UniProtKB-SubCell"/>
</dbReference>
<feature type="region of interest" description="Disordered" evidence="8">
    <location>
        <begin position="564"/>
        <end position="598"/>
    </location>
</feature>
<dbReference type="InterPro" id="IPR013520">
    <property type="entry name" value="Ribonucl_H"/>
</dbReference>
<name>A0A9D4SVL8_RHISA</name>
<dbReference type="InterPro" id="IPR031736">
    <property type="entry name" value="REXO1-like_dom"/>
</dbReference>
<feature type="compositionally biased region" description="Polar residues" evidence="8">
    <location>
        <begin position="296"/>
        <end position="315"/>
    </location>
</feature>
<evidence type="ECO:0000256" key="1">
    <source>
        <dbReference type="ARBA" id="ARBA00004123"/>
    </source>
</evidence>
<dbReference type="Gene3D" id="4.10.60.10">
    <property type="entry name" value="Zinc finger, CCHC-type"/>
    <property type="match status" value="1"/>
</dbReference>
<dbReference type="EMBL" id="JABSTV010001250">
    <property type="protein sequence ID" value="KAH7955792.1"/>
    <property type="molecule type" value="Genomic_DNA"/>
</dbReference>
<dbReference type="PROSITE" id="PS50158">
    <property type="entry name" value="ZF_CCHC"/>
    <property type="match status" value="1"/>
</dbReference>
<dbReference type="SUPFAM" id="SSF57756">
    <property type="entry name" value="Retrovirus zinc finger-like domains"/>
    <property type="match status" value="1"/>
</dbReference>
<feature type="domain" description="CCHC-type" evidence="9">
    <location>
        <begin position="203"/>
        <end position="218"/>
    </location>
</feature>
<dbReference type="AlphaFoldDB" id="A0A9D4SVL8"/>
<reference evidence="10" key="2">
    <citation type="submission" date="2021-09" db="EMBL/GenBank/DDBJ databases">
        <authorList>
            <person name="Jia N."/>
            <person name="Wang J."/>
            <person name="Shi W."/>
            <person name="Du L."/>
            <person name="Sun Y."/>
            <person name="Zhan W."/>
            <person name="Jiang J."/>
            <person name="Wang Q."/>
            <person name="Zhang B."/>
            <person name="Ji P."/>
            <person name="Sakyi L.B."/>
            <person name="Cui X."/>
            <person name="Yuan T."/>
            <person name="Jiang B."/>
            <person name="Yang W."/>
            <person name="Lam T.T.-Y."/>
            <person name="Chang Q."/>
            <person name="Ding S."/>
            <person name="Wang X."/>
            <person name="Zhu J."/>
            <person name="Ruan X."/>
            <person name="Zhao L."/>
            <person name="Wei J."/>
            <person name="Que T."/>
            <person name="Du C."/>
            <person name="Cheng J."/>
            <person name="Dai P."/>
            <person name="Han X."/>
            <person name="Huang E."/>
            <person name="Gao Y."/>
            <person name="Liu J."/>
            <person name="Shao H."/>
            <person name="Ye R."/>
            <person name="Li L."/>
            <person name="Wei W."/>
            <person name="Wang X."/>
            <person name="Wang C."/>
            <person name="Huo Q."/>
            <person name="Li W."/>
            <person name="Guo W."/>
            <person name="Chen H."/>
            <person name="Chen S."/>
            <person name="Zhou L."/>
            <person name="Zhou L."/>
            <person name="Ni X."/>
            <person name="Tian J."/>
            <person name="Zhou Y."/>
            <person name="Sheng Y."/>
            <person name="Liu T."/>
            <person name="Pan Y."/>
            <person name="Xia L."/>
            <person name="Li J."/>
            <person name="Zhao F."/>
            <person name="Cao W."/>
        </authorList>
    </citation>
    <scope>NUCLEOTIDE SEQUENCE</scope>
    <source>
        <strain evidence="10">Rsan-2018</strain>
        <tissue evidence="10">Larvae</tissue>
    </source>
</reference>
<dbReference type="SMART" id="SM00479">
    <property type="entry name" value="EXOIII"/>
    <property type="match status" value="1"/>
</dbReference>
<dbReference type="InterPro" id="IPR047021">
    <property type="entry name" value="REXO1/3/4-like"/>
</dbReference>
<dbReference type="Pfam" id="PF15870">
    <property type="entry name" value="EloA-BP1"/>
    <property type="match status" value="1"/>
</dbReference>
<keyword evidence="7" id="KW-0862">Zinc</keyword>
<comment type="caution">
    <text evidence="10">The sequence shown here is derived from an EMBL/GenBank/DDBJ whole genome shotgun (WGS) entry which is preliminary data.</text>
</comment>
<dbReference type="GO" id="GO:0003676">
    <property type="term" value="F:nucleic acid binding"/>
    <property type="evidence" value="ECO:0007669"/>
    <property type="project" value="InterPro"/>
</dbReference>
<dbReference type="InterPro" id="IPR036875">
    <property type="entry name" value="Znf_CCHC_sf"/>
</dbReference>
<evidence type="ECO:0000256" key="4">
    <source>
        <dbReference type="ARBA" id="ARBA00022801"/>
    </source>
</evidence>
<comment type="subcellular location">
    <subcellularLocation>
        <location evidence="1">Nucleus</location>
    </subcellularLocation>
</comment>
<keyword evidence="3" id="KW-0540">Nuclease</keyword>
<feature type="region of interest" description="Disordered" evidence="8">
    <location>
        <begin position="291"/>
        <end position="383"/>
    </location>
</feature>
<proteinExistence type="inferred from homology"/>
<dbReference type="Pfam" id="PF00929">
    <property type="entry name" value="RNase_T"/>
    <property type="match status" value="1"/>
</dbReference>
<evidence type="ECO:0000256" key="8">
    <source>
        <dbReference type="SAM" id="MobiDB-lite"/>
    </source>
</evidence>
<evidence type="ECO:0000256" key="3">
    <source>
        <dbReference type="ARBA" id="ARBA00022722"/>
    </source>
</evidence>
<feature type="compositionally biased region" description="Low complexity" evidence="8">
    <location>
        <begin position="365"/>
        <end position="376"/>
    </location>
</feature>
<dbReference type="GO" id="GO:0010629">
    <property type="term" value="P:negative regulation of gene expression"/>
    <property type="evidence" value="ECO:0007669"/>
    <property type="project" value="UniProtKB-ARBA"/>
</dbReference>
<dbReference type="VEuPathDB" id="VectorBase:RSAN_048575"/>
<dbReference type="Gene3D" id="2.130.10.10">
    <property type="entry name" value="YVTN repeat-like/Quinoprotein amine dehydrogenase"/>
    <property type="match status" value="1"/>
</dbReference>
<comment type="similarity">
    <text evidence="2">Belongs to the REXO1/REXO3 family.</text>
</comment>
<evidence type="ECO:0000313" key="11">
    <source>
        <dbReference type="Proteomes" id="UP000821837"/>
    </source>
</evidence>
<keyword evidence="6" id="KW-0539">Nucleus</keyword>
<keyword evidence="11" id="KW-1185">Reference proteome</keyword>
<dbReference type="PANTHER" id="PTHR12801">
    <property type="entry name" value="RNA EXONUCLEASE REXO1 / RECO3 FAMILY MEMBER-RELATED"/>
    <property type="match status" value="1"/>
</dbReference>
<keyword evidence="7" id="KW-0479">Metal-binding</keyword>
<feature type="compositionally biased region" description="Basic residues" evidence="8">
    <location>
        <begin position="15"/>
        <end position="33"/>
    </location>
</feature>
<dbReference type="InterPro" id="IPR036397">
    <property type="entry name" value="RNaseH_sf"/>
</dbReference>
<evidence type="ECO:0000256" key="5">
    <source>
        <dbReference type="ARBA" id="ARBA00022839"/>
    </source>
</evidence>
<dbReference type="FunFam" id="3.30.420.10:FF:000031">
    <property type="entry name" value="RNA exonuclease 1"/>
    <property type="match status" value="1"/>
</dbReference>
<evidence type="ECO:0000256" key="7">
    <source>
        <dbReference type="PROSITE-ProRule" id="PRU00047"/>
    </source>
</evidence>
<sequence length="917" mass="101038">MQTGSATAGSEHRERGRPRFRARPPPLPKRKPLPKLPPADYKVIIRPQTAASLLHHGATELFKAVCAAAQVNPTEVVAEDQLRLHPTNNTALISTPSLDRAGRYIKLQVVKIGQQEIEVFAYAPAPENSTKGILYHACSDEDDAAILNELRARNKGIDIVGARRLGKSRHILTIFAGADRPPYVRYWGATYVVYPFRDRIEACYNCRKVGHRTDVCPQQRQARCKRCGDETHATPEWGTKPTCLARCIVCKGGHPTGGRNCKFKYYSQVQQHNNNSKNSTWTKGTTVVIGQQQGGDQENTTRITSATQPNSQSTGYRDAVRGTPLTEASQARQENATVLQQAPSGSREHSSSRGRAAAHGHYTSHGHGTSQGQGTTRSDPGGEVSETLLQDAEEFTTDALAEEDDPRPDAKLITLLENQQTLQAEWLKRKHDRQLKPALAQAETEVQKYSQELRSAQWMQLCNRLNVLSAVIGVLILLIILVGGQKKDDVKKEPSETTKEKETVLNKEVRAVPKKKKVQEKKRDLKTQYLHPWLMTTLKGHSGSILDLDFNGNGKYLATSADGRSAQRAVQGQNNHSCHKSSSVGGRTTTTASRGPPSPLEGAWRLPLCADDLYHQLLRYRLTPQELYRCGYPRPCPDEPGRAVWLQADAATADSSRKTCCRCGSSFVITPGGEYYANDVCTFHTGRRGLAEFSCCGATGDEPGCERSDYHVCAQGARGERDGPARGFVRTRPRHGVAGGVYALDCEMCFTIRGLEVAKVSVVGSNGATVYDSYVRPGSPVLDYNTAFSGVTAEHLRNVRTTLQDVQAVLLRLFTASTVLVGHGLENDLRGLKILHDTVVDTAVVFPHHRGLPFRRSLRSLVGAYLNRDVQDGPRGHDSVEDARACMELMLWKAGRDQKLRERRSRGAGGRLMQPSL</sequence>
<dbReference type="Proteomes" id="UP000821837">
    <property type="component" value="Unassembled WGS sequence"/>
</dbReference>
<accession>A0A9D4SVL8</accession>
<dbReference type="InterPro" id="IPR034922">
    <property type="entry name" value="REX1-like_exo"/>
</dbReference>